<evidence type="ECO:0000256" key="6">
    <source>
        <dbReference type="ARBA" id="ARBA00023235"/>
    </source>
</evidence>
<evidence type="ECO:0000259" key="9">
    <source>
        <dbReference type="Pfam" id="PF02878"/>
    </source>
</evidence>
<comment type="similarity">
    <text evidence="2 7">Belongs to the phosphohexose mutase family.</text>
</comment>
<evidence type="ECO:0000256" key="5">
    <source>
        <dbReference type="ARBA" id="ARBA00022842"/>
    </source>
</evidence>
<evidence type="ECO:0000259" key="10">
    <source>
        <dbReference type="Pfam" id="PF02879"/>
    </source>
</evidence>
<evidence type="ECO:0000313" key="13">
    <source>
        <dbReference type="Proteomes" id="UP000247586"/>
    </source>
</evidence>
<dbReference type="InterPro" id="IPR005846">
    <property type="entry name" value="A-D-PHexomutase_a/b/a-III"/>
</dbReference>
<feature type="domain" description="Alpha-D-phosphohexomutase C-terminal" evidence="8">
    <location>
        <begin position="397"/>
        <end position="446"/>
    </location>
</feature>
<keyword evidence="13" id="KW-1185">Reference proteome</keyword>
<dbReference type="Pfam" id="PF00408">
    <property type="entry name" value="PGM_PMM_IV"/>
    <property type="match status" value="1"/>
</dbReference>
<dbReference type="InterPro" id="IPR016066">
    <property type="entry name" value="A-D-PHexomutase_CS"/>
</dbReference>
<dbReference type="PANTHER" id="PTHR43771:SF1">
    <property type="entry name" value="PHOSPHOMANNOMUTASE"/>
    <property type="match status" value="1"/>
</dbReference>
<dbReference type="Proteomes" id="UP000247586">
    <property type="component" value="Chromosome"/>
</dbReference>
<dbReference type="Pfam" id="PF02879">
    <property type="entry name" value="PGM_PMM_II"/>
    <property type="match status" value="1"/>
</dbReference>
<keyword evidence="4 7" id="KW-0479">Metal-binding</keyword>
<accession>A0A2U9ITG0</accession>
<dbReference type="SUPFAM" id="SSF53738">
    <property type="entry name" value="Phosphoglucomutase, first 3 domains"/>
    <property type="match status" value="3"/>
</dbReference>
<keyword evidence="6" id="KW-0413">Isomerase</keyword>
<dbReference type="Pfam" id="PF02878">
    <property type="entry name" value="PGM_PMM_I"/>
    <property type="match status" value="1"/>
</dbReference>
<sequence>MGKLFGTDGVRGIINQELTVDLAQGLGRAIGTFFGEGSIILLGRDARAGGDMLARAVESGLLSAGIRVYEGGFAPTPALQYAVKTLGYDGGVIITASHNPREHNGIKVLDRDGVEVAREKEDAIEEIYFSKRFNAIPWNRLTYDVKRDERVIDTYVNGILSHVDIEKIRSKNFKVLIDGANSVGSISTPIVARMLGCKVYTLNANLDPTFPARNPEPTMDTLKETAKIASSLNVDLAVAHDGDADRAIFMDSKGRVQWGDRSGTLLSWWASTKEKFPRRIFTAVSSSSLVQEYLSKFEIEVVWTKVGSVDIARRLIQDKGLAGFEENGGFIYPAHQYVRDGAMSFSLMLEMMASEGITSADLFDRLPKYHLVKTKVDIKPGMDISRIYETVERELGAGNQVVKIDGVKIIGKDFWVLVRKSGTEPIIRIMAEAKDEGVADRLVTQVKSVIGVHA</sequence>
<dbReference type="PROSITE" id="PS00710">
    <property type="entry name" value="PGM_PMM"/>
    <property type="match status" value="1"/>
</dbReference>
<dbReference type="GO" id="GO:0000287">
    <property type="term" value="F:magnesium ion binding"/>
    <property type="evidence" value="ECO:0007669"/>
    <property type="project" value="InterPro"/>
</dbReference>
<comment type="cofactor">
    <cofactor evidence="1">
        <name>Mg(2+)</name>
        <dbReference type="ChEBI" id="CHEBI:18420"/>
    </cofactor>
</comment>
<dbReference type="KEGG" id="mhk:DFR87_05590"/>
<dbReference type="InterPro" id="IPR005841">
    <property type="entry name" value="Alpha-D-phosphohexomutase_SF"/>
</dbReference>
<keyword evidence="3" id="KW-0597">Phosphoprotein</keyword>
<dbReference type="GO" id="GO:0005975">
    <property type="term" value="P:carbohydrate metabolic process"/>
    <property type="evidence" value="ECO:0007669"/>
    <property type="project" value="InterPro"/>
</dbReference>
<dbReference type="CDD" id="cd03087">
    <property type="entry name" value="PGM_like1"/>
    <property type="match status" value="1"/>
</dbReference>
<dbReference type="Gene3D" id="3.40.120.10">
    <property type="entry name" value="Alpha-D-Glucose-1,6-Bisphosphate, subunit A, domain 3"/>
    <property type="match status" value="3"/>
</dbReference>
<gene>
    <name evidence="12" type="primary">glmM</name>
    <name evidence="12" type="ORF">DFR87_05590</name>
</gene>
<evidence type="ECO:0000313" key="12">
    <source>
        <dbReference type="EMBL" id="AWR99262.1"/>
    </source>
</evidence>
<dbReference type="OrthoDB" id="10363at2157"/>
<dbReference type="STRING" id="1293036.GCA_001315825_01024"/>
<dbReference type="FunFam" id="3.40.120.10:FF:000001">
    <property type="entry name" value="Phosphoglucosamine mutase"/>
    <property type="match status" value="1"/>
</dbReference>
<evidence type="ECO:0000256" key="4">
    <source>
        <dbReference type="ARBA" id="ARBA00022723"/>
    </source>
</evidence>
<proteinExistence type="inferred from homology"/>
<feature type="domain" description="Alpha-D-phosphohexomutase alpha/beta/alpha" evidence="9">
    <location>
        <begin position="3"/>
        <end position="133"/>
    </location>
</feature>
<dbReference type="GeneID" id="36834794"/>
<evidence type="ECO:0000256" key="7">
    <source>
        <dbReference type="RuleBase" id="RU004326"/>
    </source>
</evidence>
<dbReference type="InterPro" id="IPR024086">
    <property type="entry name" value="GlmM_arc-type"/>
</dbReference>
<evidence type="ECO:0000259" key="8">
    <source>
        <dbReference type="Pfam" id="PF00408"/>
    </source>
</evidence>
<dbReference type="Pfam" id="PF02880">
    <property type="entry name" value="PGM_PMM_III"/>
    <property type="match status" value="1"/>
</dbReference>
<evidence type="ECO:0000256" key="1">
    <source>
        <dbReference type="ARBA" id="ARBA00001946"/>
    </source>
</evidence>
<evidence type="ECO:0000259" key="11">
    <source>
        <dbReference type="Pfam" id="PF02880"/>
    </source>
</evidence>
<name>A0A2U9ITG0_9CREN</name>
<dbReference type="RefSeq" id="WP_110369087.1">
    <property type="nucleotide sequence ID" value="NZ_CP029287.2"/>
</dbReference>
<keyword evidence="5 7" id="KW-0460">Magnesium</keyword>
<dbReference type="EMBL" id="CP029287">
    <property type="protein sequence ID" value="AWR99262.1"/>
    <property type="molecule type" value="Genomic_DNA"/>
</dbReference>
<dbReference type="InterPro" id="IPR005843">
    <property type="entry name" value="A-D-PHexomutase_C"/>
</dbReference>
<dbReference type="PRINTS" id="PR00509">
    <property type="entry name" value="PGMPMM"/>
</dbReference>
<dbReference type="InterPro" id="IPR036900">
    <property type="entry name" value="A-D-PHexomutase_C_sf"/>
</dbReference>
<reference evidence="12" key="1">
    <citation type="submission" date="2018-05" db="EMBL/GenBank/DDBJ databases">
        <title>Complete Genome Sequences of Extremely Thermoacidophilic, Metal-Mobilizing Type-Strain Members of the Archaeal Family Sulfolobaceae: Acidianus brierleyi DSM-1651T, Acidianus sulfidivorans DSM-18786T, Metallosphaera hakonensis DSM-7519T, and Metallosphaera prunae DSM-10039T.</title>
        <authorList>
            <person name="Counts J.A."/>
            <person name="Kelly R.M."/>
        </authorList>
    </citation>
    <scope>NUCLEOTIDE SEQUENCE [LARGE SCALE GENOMIC DNA]</scope>
    <source>
        <strain evidence="12">HO1-1</strain>
    </source>
</reference>
<dbReference type="AlphaFoldDB" id="A0A2U9ITG0"/>
<feature type="domain" description="Alpha-D-phosphohexomutase alpha/beta/alpha" evidence="10">
    <location>
        <begin position="154"/>
        <end position="254"/>
    </location>
</feature>
<organism evidence="12 13">
    <name type="scientific">Metallosphaera hakonensis JCM 8857 = DSM 7519</name>
    <dbReference type="NCBI Taxonomy" id="1293036"/>
    <lineage>
        <taxon>Archaea</taxon>
        <taxon>Thermoproteota</taxon>
        <taxon>Thermoprotei</taxon>
        <taxon>Sulfolobales</taxon>
        <taxon>Sulfolobaceae</taxon>
        <taxon>Metallosphaera</taxon>
    </lineage>
</organism>
<protein>
    <submittedName>
        <fullName evidence="12">Phosphoglucosamine mutase</fullName>
    </submittedName>
</protein>
<dbReference type="InterPro" id="IPR016055">
    <property type="entry name" value="A-D-PHexomutase_a/b/a-I/II/III"/>
</dbReference>
<dbReference type="PANTHER" id="PTHR43771">
    <property type="entry name" value="PHOSPHOMANNOMUTASE"/>
    <property type="match status" value="1"/>
</dbReference>
<dbReference type="NCBIfam" id="TIGR03990">
    <property type="entry name" value="Arch_GlmM"/>
    <property type="match status" value="1"/>
</dbReference>
<dbReference type="InterPro" id="IPR005845">
    <property type="entry name" value="A-D-PHexomutase_a/b/a-II"/>
</dbReference>
<dbReference type="Gene3D" id="3.30.310.50">
    <property type="entry name" value="Alpha-D-phosphohexomutase, C-terminal domain"/>
    <property type="match status" value="1"/>
</dbReference>
<feature type="domain" description="Alpha-D-phosphohexomutase alpha/beta/alpha" evidence="11">
    <location>
        <begin position="259"/>
        <end position="368"/>
    </location>
</feature>
<evidence type="ECO:0000256" key="3">
    <source>
        <dbReference type="ARBA" id="ARBA00022553"/>
    </source>
</evidence>
<dbReference type="SUPFAM" id="SSF55957">
    <property type="entry name" value="Phosphoglucomutase, C-terminal domain"/>
    <property type="match status" value="1"/>
</dbReference>
<dbReference type="InterPro" id="IPR005844">
    <property type="entry name" value="A-D-PHexomutase_a/b/a-I"/>
</dbReference>
<evidence type="ECO:0000256" key="2">
    <source>
        <dbReference type="ARBA" id="ARBA00010231"/>
    </source>
</evidence>
<dbReference type="GO" id="GO:0008966">
    <property type="term" value="F:phosphoglucosamine mutase activity"/>
    <property type="evidence" value="ECO:0007669"/>
    <property type="project" value="InterPro"/>
</dbReference>